<keyword evidence="2" id="KW-1185">Reference proteome</keyword>
<dbReference type="RefSeq" id="WP_286038302.1">
    <property type="nucleotide sequence ID" value="NZ_CP183077.1"/>
</dbReference>
<reference evidence="1 2" key="1">
    <citation type="submission" date="2023-06" db="EMBL/GenBank/DDBJ databases">
        <title>Influencing factors and mechanism of Cr(VI) reduction by facultative anaerobic Exiguobacterium sp. PY14.</title>
        <authorList>
            <person name="Zou L."/>
        </authorList>
    </citation>
    <scope>NUCLEOTIDE SEQUENCE [LARGE SCALE GENOMIC DNA]</scope>
    <source>
        <strain evidence="1 2">PY14</strain>
    </source>
</reference>
<comment type="caution">
    <text evidence="1">The sequence shown here is derived from an EMBL/GenBank/DDBJ whole genome shotgun (WGS) entry which is preliminary data.</text>
</comment>
<protein>
    <submittedName>
        <fullName evidence="1">Uncharacterized protein</fullName>
    </submittedName>
</protein>
<accession>A0ABT7MNE6</accession>
<organism evidence="1 2">
    <name type="scientific">Exiguobacterium mexicanum</name>
    <dbReference type="NCBI Taxonomy" id="340146"/>
    <lineage>
        <taxon>Bacteria</taxon>
        <taxon>Bacillati</taxon>
        <taxon>Bacillota</taxon>
        <taxon>Bacilli</taxon>
        <taxon>Bacillales</taxon>
        <taxon>Bacillales Family XII. Incertae Sedis</taxon>
        <taxon>Exiguobacterium</taxon>
    </lineage>
</organism>
<dbReference type="EMBL" id="JASWER010000003">
    <property type="protein sequence ID" value="MDL5376724.1"/>
    <property type="molecule type" value="Genomic_DNA"/>
</dbReference>
<dbReference type="Proteomes" id="UP001230807">
    <property type="component" value="Unassembled WGS sequence"/>
</dbReference>
<sequence length="80" mass="9430">MHQIMLEKGWTCTLPKQYAIYQSLSDFSRYSVLDQEEESVCSFQITTDTCKITAFRPWQHHIELDATSKVIRLILMEETD</sequence>
<name>A0ABT7MNE6_9BACL</name>
<evidence type="ECO:0000313" key="2">
    <source>
        <dbReference type="Proteomes" id="UP001230807"/>
    </source>
</evidence>
<proteinExistence type="predicted"/>
<evidence type="ECO:0000313" key="1">
    <source>
        <dbReference type="EMBL" id="MDL5376724.1"/>
    </source>
</evidence>
<gene>
    <name evidence="1" type="ORF">QR695_06850</name>
</gene>